<evidence type="ECO:0000313" key="2">
    <source>
        <dbReference type="Proteomes" id="UP001564626"/>
    </source>
</evidence>
<organism evidence="1 2">
    <name type="scientific">Saccharopolyspora cebuensis</name>
    <dbReference type="NCBI Taxonomy" id="418759"/>
    <lineage>
        <taxon>Bacteria</taxon>
        <taxon>Bacillati</taxon>
        <taxon>Actinomycetota</taxon>
        <taxon>Actinomycetes</taxon>
        <taxon>Pseudonocardiales</taxon>
        <taxon>Pseudonocardiaceae</taxon>
        <taxon>Saccharopolyspora</taxon>
    </lineage>
</organism>
<dbReference type="RefSeq" id="WP_345368105.1">
    <property type="nucleotide sequence ID" value="NZ_BAABII010000026.1"/>
</dbReference>
<evidence type="ECO:0000313" key="1">
    <source>
        <dbReference type="EMBL" id="MEY8040901.1"/>
    </source>
</evidence>
<name>A0ABV4CM70_9PSEU</name>
<accession>A0ABV4CM70</accession>
<protein>
    <submittedName>
        <fullName evidence="1">Uncharacterized protein</fullName>
    </submittedName>
</protein>
<proteinExistence type="predicted"/>
<dbReference type="EMBL" id="JBGEHV010000027">
    <property type="protein sequence ID" value="MEY8040901.1"/>
    <property type="molecule type" value="Genomic_DNA"/>
</dbReference>
<comment type="caution">
    <text evidence="1">The sequence shown here is derived from an EMBL/GenBank/DDBJ whole genome shotgun (WGS) entry which is preliminary data.</text>
</comment>
<sequence length="66" mass="6786">MSEEVPVGRWVAAGYQNHVVPRSETPPLLAALCGVLSEPGELSAPDGRPTCSVCSAAVRAGRIVLG</sequence>
<reference evidence="1 2" key="1">
    <citation type="submission" date="2024-08" db="EMBL/GenBank/DDBJ databases">
        <title>Genome mining of Saccharopolyspora cebuensis PGLac3 from Nigerian medicinal plant.</title>
        <authorList>
            <person name="Ezeobiora C.E."/>
            <person name="Igbokwe N.H."/>
            <person name="Amin D.H."/>
            <person name="Mendie U.E."/>
        </authorList>
    </citation>
    <scope>NUCLEOTIDE SEQUENCE [LARGE SCALE GENOMIC DNA]</scope>
    <source>
        <strain evidence="1 2">PGLac3</strain>
    </source>
</reference>
<gene>
    <name evidence="1" type="ORF">AB8O55_15940</name>
</gene>
<dbReference type="Proteomes" id="UP001564626">
    <property type="component" value="Unassembled WGS sequence"/>
</dbReference>
<keyword evidence="2" id="KW-1185">Reference proteome</keyword>